<reference evidence="1 2" key="1">
    <citation type="journal article" date="2017" name="BMC Genomics">
        <title>Comparative genomic and phylogenomic analyses of the Bifidobacteriaceae family.</title>
        <authorList>
            <person name="Lugli G.A."/>
            <person name="Milani C."/>
            <person name="Turroni F."/>
            <person name="Duranti S."/>
            <person name="Mancabelli L."/>
            <person name="Mangifesta M."/>
            <person name="Ferrario C."/>
            <person name="Modesto M."/>
            <person name="Mattarelli P."/>
            <person name="Jiri K."/>
            <person name="van Sinderen D."/>
            <person name="Ventura M."/>
        </authorList>
    </citation>
    <scope>NUCLEOTIDE SEQUENCE [LARGE SCALE GENOMIC DNA]</scope>
    <source>
        <strain evidence="1 2">DSM 100202</strain>
    </source>
</reference>
<accession>A0A261G1V8</accession>
<proteinExistence type="predicted"/>
<gene>
    <name evidence="1" type="ORF">BHAP_0678</name>
</gene>
<comment type="caution">
    <text evidence="1">The sequence shown here is derived from an EMBL/GenBank/DDBJ whole genome shotgun (WGS) entry which is preliminary data.</text>
</comment>
<organism evidence="1 2">
    <name type="scientific">Bifidobacterium hapali</name>
    <dbReference type="NCBI Taxonomy" id="1630172"/>
    <lineage>
        <taxon>Bacteria</taxon>
        <taxon>Bacillati</taxon>
        <taxon>Actinomycetota</taxon>
        <taxon>Actinomycetes</taxon>
        <taxon>Bifidobacteriales</taxon>
        <taxon>Bifidobacteriaceae</taxon>
        <taxon>Bifidobacterium</taxon>
    </lineage>
</organism>
<dbReference type="Proteomes" id="UP000216074">
    <property type="component" value="Unassembled WGS sequence"/>
</dbReference>
<dbReference type="AlphaFoldDB" id="A0A261G1V8"/>
<keyword evidence="2" id="KW-1185">Reference proteome</keyword>
<protein>
    <submittedName>
        <fullName evidence="1">Uncharacterized protein</fullName>
    </submittedName>
</protein>
<evidence type="ECO:0000313" key="1">
    <source>
        <dbReference type="EMBL" id="OZG65400.1"/>
    </source>
</evidence>
<name>A0A261G1V8_9BIFI</name>
<dbReference type="EMBL" id="MWWY01000013">
    <property type="protein sequence ID" value="OZG65400.1"/>
    <property type="molecule type" value="Genomic_DNA"/>
</dbReference>
<evidence type="ECO:0000313" key="2">
    <source>
        <dbReference type="Proteomes" id="UP000216074"/>
    </source>
</evidence>
<sequence length="48" mass="5231">MLPLPAVAYETGEWVGSRKVANDCHVGGCLIVCVWGCWVKGYYDGDLV</sequence>